<dbReference type="PRINTS" id="PR00081">
    <property type="entry name" value="GDHRDH"/>
</dbReference>
<dbReference type="FunFam" id="3.40.50.720:FF:000084">
    <property type="entry name" value="Short-chain dehydrogenase reductase"/>
    <property type="match status" value="1"/>
</dbReference>
<keyword evidence="1" id="KW-0521">NADP</keyword>
<comment type="caution">
    <text evidence="4">The sequence shown here is derived from an EMBL/GenBank/DDBJ whole genome shotgun (WGS) entry which is preliminary data.</text>
</comment>
<dbReference type="EMBL" id="CAMGYJ010000009">
    <property type="protein sequence ID" value="CAI0471629.1"/>
    <property type="molecule type" value="Genomic_DNA"/>
</dbReference>
<dbReference type="Pfam" id="PF13561">
    <property type="entry name" value="adh_short_C2"/>
    <property type="match status" value="1"/>
</dbReference>
<dbReference type="AlphaFoldDB" id="A0AAV0PKQ8"/>
<keyword evidence="5" id="KW-1185">Reference proteome</keyword>
<dbReference type="SUPFAM" id="SSF51735">
    <property type="entry name" value="NAD(P)-binding Rossmann-fold domains"/>
    <property type="match status" value="1"/>
</dbReference>
<accession>A0AAV0PKQ8</accession>
<dbReference type="Proteomes" id="UP001154282">
    <property type="component" value="Unassembled WGS sequence"/>
</dbReference>
<gene>
    <name evidence="4" type="ORF">LITE_LOCUS38965</name>
</gene>
<organism evidence="4 5">
    <name type="scientific">Linum tenue</name>
    <dbReference type="NCBI Taxonomy" id="586396"/>
    <lineage>
        <taxon>Eukaryota</taxon>
        <taxon>Viridiplantae</taxon>
        <taxon>Streptophyta</taxon>
        <taxon>Embryophyta</taxon>
        <taxon>Tracheophyta</taxon>
        <taxon>Spermatophyta</taxon>
        <taxon>Magnoliopsida</taxon>
        <taxon>eudicotyledons</taxon>
        <taxon>Gunneridae</taxon>
        <taxon>Pentapetalae</taxon>
        <taxon>rosids</taxon>
        <taxon>fabids</taxon>
        <taxon>Malpighiales</taxon>
        <taxon>Linaceae</taxon>
        <taxon>Linum</taxon>
    </lineage>
</organism>
<evidence type="ECO:0000256" key="2">
    <source>
        <dbReference type="ARBA" id="ARBA00023002"/>
    </source>
</evidence>
<dbReference type="PANTHER" id="PTHR42898:SF28">
    <property type="entry name" value="TROPINONE REDUCTASE HOMOLOG"/>
    <property type="match status" value="1"/>
</dbReference>
<dbReference type="Gene3D" id="3.40.50.720">
    <property type="entry name" value="NAD(P)-binding Rossmann-like Domain"/>
    <property type="match status" value="1"/>
</dbReference>
<dbReference type="PANTHER" id="PTHR42898">
    <property type="entry name" value="TROPINONE REDUCTASE"/>
    <property type="match status" value="1"/>
</dbReference>
<dbReference type="GO" id="GO:0016491">
    <property type="term" value="F:oxidoreductase activity"/>
    <property type="evidence" value="ECO:0007669"/>
    <property type="project" value="UniProtKB-KW"/>
</dbReference>
<proteinExistence type="inferred from homology"/>
<name>A0AAV0PKQ8_9ROSI</name>
<evidence type="ECO:0000256" key="3">
    <source>
        <dbReference type="ARBA" id="ARBA00025714"/>
    </source>
</evidence>
<evidence type="ECO:0000313" key="4">
    <source>
        <dbReference type="EMBL" id="CAI0471629.1"/>
    </source>
</evidence>
<evidence type="ECO:0000313" key="5">
    <source>
        <dbReference type="Proteomes" id="UP001154282"/>
    </source>
</evidence>
<dbReference type="InterPro" id="IPR036291">
    <property type="entry name" value="NAD(P)-bd_dom_sf"/>
</dbReference>
<evidence type="ECO:0000256" key="1">
    <source>
        <dbReference type="ARBA" id="ARBA00022857"/>
    </source>
</evidence>
<comment type="similarity">
    <text evidence="3">Belongs to the short-chain dehydrogenases/reductases (SDR) family. SDR65C subfamily.</text>
</comment>
<keyword evidence="2" id="KW-0560">Oxidoreductase</keyword>
<dbReference type="InterPro" id="IPR002347">
    <property type="entry name" value="SDR_fam"/>
</dbReference>
<protein>
    <submittedName>
        <fullName evidence="4">Uncharacterized protein</fullName>
    </submittedName>
</protein>
<reference evidence="4" key="1">
    <citation type="submission" date="2022-08" db="EMBL/GenBank/DDBJ databases">
        <authorList>
            <person name="Gutierrez-Valencia J."/>
        </authorList>
    </citation>
    <scope>NUCLEOTIDE SEQUENCE</scope>
</reference>
<dbReference type="InterPro" id="IPR045000">
    <property type="entry name" value="TR"/>
</dbReference>
<sequence length="270" mass="28531">MGGPKWSLNGMTALVTGGSKGIGRAIVEELAGLGARVHTCARNEKELGDRLQEWKSKGFDVSGSVCDLSSSSERIKLVLETVASAFDGKLNILVNNAGIGVFKKCLDWSPEDYSSVMATNLVAPFHLCQLAHPLLKASGRGSIVFISSTAGLLAIPFVSGYATTKALGWHICMFEYAAGINQLTKNLACEWAKDNIRTNSVAPGGTNTPLTKVSGKKEQCCVSIMSRVPAERMAEPDEISSVVAFLCMPAASYISGQVIAVDGGYSVCGF</sequence>